<feature type="signal peptide" evidence="1">
    <location>
        <begin position="1"/>
        <end position="22"/>
    </location>
</feature>
<comment type="caution">
    <text evidence="3">The sequence shown here is derived from an EMBL/GenBank/DDBJ whole genome shotgun (WGS) entry which is preliminary data.</text>
</comment>
<organism evidence="3 4">
    <name type="scientific">Thiomicrorhabdus heinhorstiae</name>
    <dbReference type="NCBI Taxonomy" id="2748010"/>
    <lineage>
        <taxon>Bacteria</taxon>
        <taxon>Pseudomonadati</taxon>
        <taxon>Pseudomonadota</taxon>
        <taxon>Gammaproteobacteria</taxon>
        <taxon>Thiotrichales</taxon>
        <taxon>Piscirickettsiaceae</taxon>
        <taxon>Thiomicrorhabdus</taxon>
    </lineage>
</organism>
<evidence type="ECO:0000313" key="3">
    <source>
        <dbReference type="EMBL" id="MBF6058972.1"/>
    </source>
</evidence>
<reference evidence="3 4" key="1">
    <citation type="submission" date="2020-11" db="EMBL/GenBank/DDBJ databases">
        <title>Sulfur oxidizing isolate from Hospital Hole Sinkhole.</title>
        <authorList>
            <person name="Scott K.M."/>
        </authorList>
    </citation>
    <scope>NUCLEOTIDE SEQUENCE [LARGE SCALE GENOMIC DNA]</scope>
    <source>
        <strain evidence="3 4">HH1</strain>
    </source>
</reference>
<keyword evidence="4" id="KW-1185">Reference proteome</keyword>
<proteinExistence type="predicted"/>
<dbReference type="PROSITE" id="PS51352">
    <property type="entry name" value="THIOREDOXIN_2"/>
    <property type="match status" value="1"/>
</dbReference>
<dbReference type="InterPro" id="IPR012336">
    <property type="entry name" value="Thioredoxin-like_fold"/>
</dbReference>
<dbReference type="InterPro" id="IPR036249">
    <property type="entry name" value="Thioredoxin-like_sf"/>
</dbReference>
<protein>
    <submittedName>
        <fullName evidence="3">Thioredoxin family protein</fullName>
    </submittedName>
</protein>
<gene>
    <name evidence="3" type="ORF">H8792_011510</name>
</gene>
<name>A0ABS0BYW2_9GAMM</name>
<feature type="domain" description="Thioredoxin" evidence="2">
    <location>
        <begin position="12"/>
        <end position="152"/>
    </location>
</feature>
<dbReference type="Proteomes" id="UP001193680">
    <property type="component" value="Unassembled WGS sequence"/>
</dbReference>
<accession>A0ABS0BYW2</accession>
<dbReference type="RefSeq" id="WP_185979117.1">
    <property type="nucleotide sequence ID" value="NZ_JACBGI020000034.1"/>
</dbReference>
<sequence length="186" mass="21080">MKRLLTYVGIFLALSGSLPTNAQPATSMQELRNLQELSAQARLNKLPIMLMFGAEWCEYCELLREEVLDPMAAGGLYEGKVVLMRHVGVDEPDPLIDWEGKPIQKSRWAYRLDADLTPTILFFDGQGKEVAPRIVGIAEITLFTNVIHRNLNIAYRNMGLDKRIPPTAELLEIQQTKQNLNRESNE</sequence>
<evidence type="ECO:0000259" key="2">
    <source>
        <dbReference type="PROSITE" id="PS51352"/>
    </source>
</evidence>
<feature type="chain" id="PRO_5046030170" evidence="1">
    <location>
        <begin position="23"/>
        <end position="186"/>
    </location>
</feature>
<dbReference type="InterPro" id="IPR013766">
    <property type="entry name" value="Thioredoxin_domain"/>
</dbReference>
<evidence type="ECO:0000313" key="4">
    <source>
        <dbReference type="Proteomes" id="UP001193680"/>
    </source>
</evidence>
<keyword evidence="1" id="KW-0732">Signal</keyword>
<evidence type="ECO:0000256" key="1">
    <source>
        <dbReference type="SAM" id="SignalP"/>
    </source>
</evidence>
<dbReference type="EMBL" id="JACBGI020000034">
    <property type="protein sequence ID" value="MBF6058972.1"/>
    <property type="molecule type" value="Genomic_DNA"/>
</dbReference>
<dbReference type="Pfam" id="PF13098">
    <property type="entry name" value="Thioredoxin_2"/>
    <property type="match status" value="1"/>
</dbReference>
<dbReference type="SUPFAM" id="SSF52833">
    <property type="entry name" value="Thioredoxin-like"/>
    <property type="match status" value="1"/>
</dbReference>
<dbReference type="Gene3D" id="3.40.30.10">
    <property type="entry name" value="Glutaredoxin"/>
    <property type="match status" value="1"/>
</dbReference>